<comment type="caution">
    <text evidence="2">The sequence shown here is derived from an EMBL/GenBank/DDBJ whole genome shotgun (WGS) entry which is preliminary data.</text>
</comment>
<accession>A0AAV4NVB3</accession>
<sequence length="148" mass="16289">MSCSTCCSLNNGNLHIDTLGLSRLCLKRDNQGQQYILIFLNGVNIYVGEGGVNSIENTAEVNDMGDGRTLKAQRKAEKKKADTGKLRRSEIIRSQMHQVISHLFVLGQRPFVISPSVSSPHPSRLHSSSLEVREGSDQGRIPASRSSR</sequence>
<evidence type="ECO:0000256" key="1">
    <source>
        <dbReference type="SAM" id="MobiDB-lite"/>
    </source>
</evidence>
<name>A0AAV4NVB3_9ARAC</name>
<feature type="region of interest" description="Disordered" evidence="1">
    <location>
        <begin position="116"/>
        <end position="148"/>
    </location>
</feature>
<organism evidence="2 3">
    <name type="scientific">Caerostris darwini</name>
    <dbReference type="NCBI Taxonomy" id="1538125"/>
    <lineage>
        <taxon>Eukaryota</taxon>
        <taxon>Metazoa</taxon>
        <taxon>Ecdysozoa</taxon>
        <taxon>Arthropoda</taxon>
        <taxon>Chelicerata</taxon>
        <taxon>Arachnida</taxon>
        <taxon>Araneae</taxon>
        <taxon>Araneomorphae</taxon>
        <taxon>Entelegynae</taxon>
        <taxon>Araneoidea</taxon>
        <taxon>Araneidae</taxon>
        <taxon>Caerostris</taxon>
    </lineage>
</organism>
<keyword evidence="3" id="KW-1185">Reference proteome</keyword>
<dbReference type="Proteomes" id="UP001054837">
    <property type="component" value="Unassembled WGS sequence"/>
</dbReference>
<evidence type="ECO:0000313" key="2">
    <source>
        <dbReference type="EMBL" id="GIX88663.1"/>
    </source>
</evidence>
<dbReference type="AlphaFoldDB" id="A0AAV4NVB3"/>
<evidence type="ECO:0000313" key="3">
    <source>
        <dbReference type="Proteomes" id="UP001054837"/>
    </source>
</evidence>
<gene>
    <name evidence="2" type="ORF">CDAR_106171</name>
</gene>
<feature type="compositionally biased region" description="Low complexity" evidence="1">
    <location>
        <begin position="116"/>
        <end position="130"/>
    </location>
</feature>
<proteinExistence type="predicted"/>
<dbReference type="EMBL" id="BPLQ01002101">
    <property type="protein sequence ID" value="GIX88663.1"/>
    <property type="molecule type" value="Genomic_DNA"/>
</dbReference>
<reference evidence="2 3" key="1">
    <citation type="submission" date="2021-06" db="EMBL/GenBank/DDBJ databases">
        <title>Caerostris darwini draft genome.</title>
        <authorList>
            <person name="Kono N."/>
            <person name="Arakawa K."/>
        </authorList>
    </citation>
    <scope>NUCLEOTIDE SEQUENCE [LARGE SCALE GENOMIC DNA]</scope>
</reference>
<protein>
    <submittedName>
        <fullName evidence="2">Uncharacterized protein</fullName>
    </submittedName>
</protein>
<feature type="region of interest" description="Disordered" evidence="1">
    <location>
        <begin position="67"/>
        <end position="86"/>
    </location>
</feature>